<dbReference type="PROSITE" id="PS50949">
    <property type="entry name" value="HTH_GNTR"/>
    <property type="match status" value="1"/>
</dbReference>
<evidence type="ECO:0000256" key="2">
    <source>
        <dbReference type="ARBA" id="ARBA00023125"/>
    </source>
</evidence>
<evidence type="ECO:0000256" key="3">
    <source>
        <dbReference type="ARBA" id="ARBA00023163"/>
    </source>
</evidence>
<reference evidence="5 6" key="1">
    <citation type="submission" date="2018-07" db="EMBL/GenBank/DDBJ databases">
        <title>Genomic and Epidemiologic Investigation of an Indolent Hospital Outbreak.</title>
        <authorList>
            <person name="Johnson R.C."/>
            <person name="Deming C."/>
            <person name="Conlan S."/>
            <person name="Zellmer C.J."/>
            <person name="Michelin A.V."/>
            <person name="Lee-Lin S."/>
            <person name="Thomas P.J."/>
            <person name="Park M."/>
            <person name="Weingarten R.A."/>
            <person name="Less J."/>
            <person name="Dekker J.P."/>
            <person name="Frank K.M."/>
            <person name="Musser K.A."/>
            <person name="Mcquiston J.R."/>
            <person name="Henderson D.K."/>
            <person name="Lau A.F."/>
            <person name="Palmore T.N."/>
            <person name="Segre J.A."/>
        </authorList>
    </citation>
    <scope>NUCLEOTIDE SEQUENCE [LARGE SCALE GENOMIC DNA]</scope>
    <source>
        <strain evidence="5 6">SK-CDC1_0717</strain>
    </source>
</reference>
<accession>A0A430G7H4</accession>
<dbReference type="GO" id="GO:0003677">
    <property type="term" value="F:DNA binding"/>
    <property type="evidence" value="ECO:0007669"/>
    <property type="project" value="UniProtKB-KW"/>
</dbReference>
<dbReference type="Gene3D" id="1.10.10.10">
    <property type="entry name" value="Winged helix-like DNA-binding domain superfamily/Winged helix DNA-binding domain"/>
    <property type="match status" value="1"/>
</dbReference>
<gene>
    <name evidence="5" type="ORF">DAH66_01965</name>
</gene>
<dbReference type="InterPro" id="IPR000524">
    <property type="entry name" value="Tscrpt_reg_HTH_GntR"/>
</dbReference>
<sequence length="246" mass="27510">MIANDVRLRHLTARVAQRLRRLSLARGQDVFLGSEKELMATFGVSRPTFRQAVNLVAHEQLVEVVRGTRGGIYSRRPDIGGVIGPATAYLMTRRTTLRDMLEITGSLIDAASLQAISCNDPEMCERAQSLVNQMLCPSRAQTLEQFQDEEFQTISLLGEMAGNPATELLLKTLYAVGIAAFPSIFRDKSELMQRRRIGRARMMEAVLKKDMVSLSHINTSNRIVSEAKIDEALLSQEMVMLWDADI</sequence>
<dbReference type="InterPro" id="IPR036388">
    <property type="entry name" value="WH-like_DNA-bd_sf"/>
</dbReference>
<dbReference type="Pfam" id="PF00392">
    <property type="entry name" value="GntR"/>
    <property type="match status" value="1"/>
</dbReference>
<dbReference type="Proteomes" id="UP000287746">
    <property type="component" value="Unassembled WGS sequence"/>
</dbReference>
<organism evidence="5 6">
    <name type="scientific">Sphingomonas koreensis</name>
    <dbReference type="NCBI Taxonomy" id="93064"/>
    <lineage>
        <taxon>Bacteria</taxon>
        <taxon>Pseudomonadati</taxon>
        <taxon>Pseudomonadota</taxon>
        <taxon>Alphaproteobacteria</taxon>
        <taxon>Sphingomonadales</taxon>
        <taxon>Sphingomonadaceae</taxon>
        <taxon>Sphingomonas</taxon>
    </lineage>
</organism>
<evidence type="ECO:0000313" key="6">
    <source>
        <dbReference type="Proteomes" id="UP000287746"/>
    </source>
</evidence>
<proteinExistence type="predicted"/>
<dbReference type="SUPFAM" id="SSF46785">
    <property type="entry name" value="Winged helix' DNA-binding domain"/>
    <property type="match status" value="1"/>
</dbReference>
<evidence type="ECO:0000313" key="5">
    <source>
        <dbReference type="EMBL" id="RSY89452.1"/>
    </source>
</evidence>
<protein>
    <submittedName>
        <fullName evidence="5">FadR family transcriptional regulator</fullName>
    </submittedName>
</protein>
<keyword evidence="3" id="KW-0804">Transcription</keyword>
<dbReference type="RefSeq" id="WP_126003380.1">
    <property type="nucleotide sequence ID" value="NZ_QQYZ01000002.1"/>
</dbReference>
<dbReference type="GO" id="GO:0003700">
    <property type="term" value="F:DNA-binding transcription factor activity"/>
    <property type="evidence" value="ECO:0007669"/>
    <property type="project" value="InterPro"/>
</dbReference>
<evidence type="ECO:0000256" key="1">
    <source>
        <dbReference type="ARBA" id="ARBA00023015"/>
    </source>
</evidence>
<dbReference type="InterPro" id="IPR036390">
    <property type="entry name" value="WH_DNA-bd_sf"/>
</dbReference>
<evidence type="ECO:0000259" key="4">
    <source>
        <dbReference type="PROSITE" id="PS50949"/>
    </source>
</evidence>
<dbReference type="EMBL" id="QQYZ01000002">
    <property type="protein sequence ID" value="RSY89452.1"/>
    <property type="molecule type" value="Genomic_DNA"/>
</dbReference>
<keyword evidence="1" id="KW-0805">Transcription regulation</keyword>
<dbReference type="AlphaFoldDB" id="A0A430G7H4"/>
<keyword evidence="2" id="KW-0238">DNA-binding</keyword>
<feature type="domain" description="HTH gntR-type" evidence="4">
    <location>
        <begin position="5"/>
        <end position="76"/>
    </location>
</feature>
<name>A0A430G7H4_9SPHN</name>
<comment type="caution">
    <text evidence="5">The sequence shown here is derived from an EMBL/GenBank/DDBJ whole genome shotgun (WGS) entry which is preliminary data.</text>
</comment>